<feature type="transmembrane region" description="Helical" evidence="1">
    <location>
        <begin position="12"/>
        <end position="31"/>
    </location>
</feature>
<keyword evidence="1" id="KW-1133">Transmembrane helix</keyword>
<dbReference type="Proteomes" id="UP000535937">
    <property type="component" value="Unassembled WGS sequence"/>
</dbReference>
<dbReference type="RefSeq" id="WP_183460490.1">
    <property type="nucleotide sequence ID" value="NZ_JACHWZ010000011.1"/>
</dbReference>
<keyword evidence="3" id="KW-1185">Reference proteome</keyword>
<name>A0A7W4Z9K7_9GAMM</name>
<gene>
    <name evidence="2" type="ORF">FHS09_002622</name>
</gene>
<evidence type="ECO:0000313" key="2">
    <source>
        <dbReference type="EMBL" id="MBB3061782.1"/>
    </source>
</evidence>
<reference evidence="2 3" key="1">
    <citation type="submission" date="2020-08" db="EMBL/GenBank/DDBJ databases">
        <title>Genomic Encyclopedia of Type Strains, Phase III (KMG-III): the genomes of soil and plant-associated and newly described type strains.</title>
        <authorList>
            <person name="Whitman W."/>
        </authorList>
    </citation>
    <scope>NUCLEOTIDE SEQUENCE [LARGE SCALE GENOMIC DNA]</scope>
    <source>
        <strain evidence="2 3">CECT 8799</strain>
    </source>
</reference>
<dbReference type="EMBL" id="JACHWZ010000011">
    <property type="protein sequence ID" value="MBB3061782.1"/>
    <property type="molecule type" value="Genomic_DNA"/>
</dbReference>
<accession>A0A7W4Z9K7</accession>
<proteinExistence type="predicted"/>
<comment type="caution">
    <text evidence="2">The sequence shown here is derived from an EMBL/GenBank/DDBJ whole genome shotgun (WGS) entry which is preliminary data.</text>
</comment>
<dbReference type="AlphaFoldDB" id="A0A7W4Z9K7"/>
<evidence type="ECO:0000313" key="3">
    <source>
        <dbReference type="Proteomes" id="UP000535937"/>
    </source>
</evidence>
<organism evidence="2 3">
    <name type="scientific">Microbulbifer rhizosphaerae</name>
    <dbReference type="NCBI Taxonomy" id="1562603"/>
    <lineage>
        <taxon>Bacteria</taxon>
        <taxon>Pseudomonadati</taxon>
        <taxon>Pseudomonadota</taxon>
        <taxon>Gammaproteobacteria</taxon>
        <taxon>Cellvibrionales</taxon>
        <taxon>Microbulbiferaceae</taxon>
        <taxon>Microbulbifer</taxon>
    </lineage>
</organism>
<keyword evidence="1" id="KW-0472">Membrane</keyword>
<evidence type="ECO:0000256" key="1">
    <source>
        <dbReference type="SAM" id="Phobius"/>
    </source>
</evidence>
<keyword evidence="1" id="KW-0812">Transmembrane</keyword>
<sequence>MNGIEREDSVYSPYLAVILLCATFLATIYLASNEEQQMGDSAYRMNTAYEERPAVQAAKEQSREAPELQHPELVPVQLAAGEEVQILGQKLRLREVRDSAGSGEIRNLEFVFRRGILPRRLFDDSRNLIVNYRQLYRNNVGYGAAAIFLYYEVITRDSDGDGLLSYRDGVDVAVSRPDGSEYRVLDQNLERVIGVEYFPAENVLQLELEADGLKSNRTYAL</sequence>
<protein>
    <submittedName>
        <fullName evidence="2">Uncharacterized protein</fullName>
    </submittedName>
</protein>